<gene>
    <name evidence="3" type="ORF">UV20_C0001G0100</name>
</gene>
<feature type="domain" description="DUF8128" evidence="2">
    <location>
        <begin position="111"/>
        <end position="424"/>
    </location>
</feature>
<keyword evidence="1" id="KW-0472">Membrane</keyword>
<evidence type="ECO:0000256" key="1">
    <source>
        <dbReference type="SAM" id="Phobius"/>
    </source>
</evidence>
<reference evidence="3 4" key="1">
    <citation type="journal article" date="2015" name="Nature">
        <title>rRNA introns, odd ribosomes, and small enigmatic genomes across a large radiation of phyla.</title>
        <authorList>
            <person name="Brown C.T."/>
            <person name="Hug L.A."/>
            <person name="Thomas B.C."/>
            <person name="Sharon I."/>
            <person name="Castelle C.J."/>
            <person name="Singh A."/>
            <person name="Wilkins M.J."/>
            <person name="Williams K.H."/>
            <person name="Banfield J.F."/>
        </authorList>
    </citation>
    <scope>NUCLEOTIDE SEQUENCE [LARGE SCALE GENOMIC DNA]</scope>
</reference>
<name>A0A0G1A8W3_9BACT</name>
<sequence>MITIDWTPLLNFINFVSYAPSYAVYYYLLVHGGWFVVVIGFYHLFLSFYILNRITSYMVAKYKWAYLAVDVPKGNEQTPKAVESIFSHLAGAHKDPDMEEAVLDGYLQPWFSLEIISIEGYVQFVVATLKKYRDLIEAAIYAQYPEAEITEIEDYTKDFPTHFPNKDYNLWGTEYVFTNPEESYPIKTYTDFEHSGAEDVFKDPLAALLETFSRLGKGEFVGLQILVKPISNKWHDWKKHGLEVVKKMTGATVKQKESNMYKVGSIPGKIFDTALSTITGVQADQKADSKKDDLPSLMLHLPPGFKTDIEKVERKISKICFATKIRCIYLAKKESYSKNRIAYGTTGAIKQFITENLNGLKPEFEKVGTHTHYYLKETRLNWRKTKLVNAYMARSRWKGIPEYLMNTEELATLWHFPMLTVRAPMVAMAEAKKGQPPSGLPTERANAIITPLTRKSVTPPSNLPI</sequence>
<organism evidence="3 4">
    <name type="scientific">Candidatus Magasanikbacteria bacterium GW2011_GWA2_42_32</name>
    <dbReference type="NCBI Taxonomy" id="1619039"/>
    <lineage>
        <taxon>Bacteria</taxon>
        <taxon>Candidatus Magasanikiibacteriota</taxon>
    </lineage>
</organism>
<keyword evidence="1" id="KW-1133">Transmembrane helix</keyword>
<evidence type="ECO:0000313" key="4">
    <source>
        <dbReference type="Proteomes" id="UP000034837"/>
    </source>
</evidence>
<keyword evidence="1" id="KW-0812">Transmembrane</keyword>
<dbReference type="AlphaFoldDB" id="A0A0G1A8W3"/>
<proteinExistence type="predicted"/>
<feature type="transmembrane region" description="Helical" evidence="1">
    <location>
        <begin position="24"/>
        <end position="51"/>
    </location>
</feature>
<comment type="caution">
    <text evidence="3">The sequence shown here is derived from an EMBL/GenBank/DDBJ whole genome shotgun (WGS) entry which is preliminary data.</text>
</comment>
<dbReference type="EMBL" id="LCDO01000001">
    <property type="protein sequence ID" value="KKS57460.1"/>
    <property type="molecule type" value="Genomic_DNA"/>
</dbReference>
<protein>
    <recommendedName>
        <fullName evidence="2">DUF8128 domain-containing protein</fullName>
    </recommendedName>
</protein>
<evidence type="ECO:0000313" key="3">
    <source>
        <dbReference type="EMBL" id="KKS57460.1"/>
    </source>
</evidence>
<dbReference type="Proteomes" id="UP000034837">
    <property type="component" value="Unassembled WGS sequence"/>
</dbReference>
<accession>A0A0G1A8W3</accession>
<dbReference type="Pfam" id="PF26449">
    <property type="entry name" value="DUF8128"/>
    <property type="match status" value="1"/>
</dbReference>
<evidence type="ECO:0000259" key="2">
    <source>
        <dbReference type="Pfam" id="PF26449"/>
    </source>
</evidence>
<dbReference type="InterPro" id="IPR058441">
    <property type="entry name" value="DUF8128"/>
</dbReference>